<dbReference type="InterPro" id="IPR037185">
    <property type="entry name" value="EmrE-like"/>
</dbReference>
<dbReference type="AlphaFoldDB" id="A0AAJ5VW81"/>
<feature type="transmembrane region" description="Helical" evidence="6">
    <location>
        <begin position="284"/>
        <end position="301"/>
    </location>
</feature>
<keyword evidence="5 6" id="KW-0472">Membrane</keyword>
<keyword evidence="3 6" id="KW-0812">Transmembrane</keyword>
<feature type="transmembrane region" description="Helical" evidence="6">
    <location>
        <begin position="166"/>
        <end position="185"/>
    </location>
</feature>
<dbReference type="InterPro" id="IPR050638">
    <property type="entry name" value="AA-Vitamin_Transporters"/>
</dbReference>
<gene>
    <name evidence="8" type="ORF">P0Y65_07325</name>
</gene>
<organism evidence="8 9">
    <name type="scientific">Candidatus Devosia phytovorans</name>
    <dbReference type="NCBI Taxonomy" id="3121372"/>
    <lineage>
        <taxon>Bacteria</taxon>
        <taxon>Pseudomonadati</taxon>
        <taxon>Pseudomonadota</taxon>
        <taxon>Alphaproteobacteria</taxon>
        <taxon>Hyphomicrobiales</taxon>
        <taxon>Devosiaceae</taxon>
        <taxon>Devosia</taxon>
    </lineage>
</organism>
<feature type="transmembrane region" description="Helical" evidence="6">
    <location>
        <begin position="228"/>
        <end position="250"/>
    </location>
</feature>
<sequence length="315" mass="33418">MNIPASWLRDRRFVVAIALLCCFLWGSAVPAVKHGYAVLGIAPSDTPSIMVFAGARFILAGVALLLFMALRRQPLIQAPSQMSRLLLLGLVSTAAQYLFYYVGLAHSTGVKVSIVSATSTFFSVLLAHWLFTDDKLTWQRSVGCLLGFSSVLIVNLASPVDASISFIGEGFILIAALLFSVGTLYGRRISQRMDTGLMTGWQLLLGGLALLAIGLATGGRISITSPEAIAMLAYLAAISALAFSLWGLLLKHNPVGVVAIFNCAIPIFGIALSGVILGENIVQWNNLVALALVTSGIWLVTTRRARVTNVAGLGG</sequence>
<feature type="transmembrane region" description="Helical" evidence="6">
    <location>
        <begin position="197"/>
        <end position="216"/>
    </location>
</feature>
<evidence type="ECO:0000256" key="1">
    <source>
        <dbReference type="ARBA" id="ARBA00004651"/>
    </source>
</evidence>
<evidence type="ECO:0000259" key="7">
    <source>
        <dbReference type="Pfam" id="PF00892"/>
    </source>
</evidence>
<dbReference type="GO" id="GO:0005886">
    <property type="term" value="C:plasma membrane"/>
    <property type="evidence" value="ECO:0007669"/>
    <property type="project" value="UniProtKB-SubCell"/>
</dbReference>
<feature type="transmembrane region" description="Helical" evidence="6">
    <location>
        <begin position="82"/>
        <end position="100"/>
    </location>
</feature>
<dbReference type="SUPFAM" id="SSF103481">
    <property type="entry name" value="Multidrug resistance efflux transporter EmrE"/>
    <property type="match status" value="2"/>
</dbReference>
<dbReference type="PANTHER" id="PTHR32322">
    <property type="entry name" value="INNER MEMBRANE TRANSPORTER"/>
    <property type="match status" value="1"/>
</dbReference>
<dbReference type="EMBL" id="CP119312">
    <property type="protein sequence ID" value="WEK06056.1"/>
    <property type="molecule type" value="Genomic_DNA"/>
</dbReference>
<evidence type="ECO:0000256" key="6">
    <source>
        <dbReference type="SAM" id="Phobius"/>
    </source>
</evidence>
<name>A0AAJ5VW81_9HYPH</name>
<dbReference type="Proteomes" id="UP001217476">
    <property type="component" value="Chromosome"/>
</dbReference>
<feature type="transmembrane region" description="Helical" evidence="6">
    <location>
        <begin position="257"/>
        <end position="278"/>
    </location>
</feature>
<evidence type="ECO:0000256" key="4">
    <source>
        <dbReference type="ARBA" id="ARBA00022989"/>
    </source>
</evidence>
<protein>
    <submittedName>
        <fullName evidence="8">DMT family transporter</fullName>
    </submittedName>
</protein>
<dbReference type="Pfam" id="PF00892">
    <property type="entry name" value="EamA"/>
    <property type="match status" value="2"/>
</dbReference>
<feature type="transmembrane region" description="Helical" evidence="6">
    <location>
        <begin position="112"/>
        <end position="131"/>
    </location>
</feature>
<keyword evidence="2" id="KW-1003">Cell membrane</keyword>
<evidence type="ECO:0000313" key="8">
    <source>
        <dbReference type="EMBL" id="WEK06056.1"/>
    </source>
</evidence>
<dbReference type="InterPro" id="IPR000620">
    <property type="entry name" value="EamA_dom"/>
</dbReference>
<proteinExistence type="predicted"/>
<feature type="transmembrane region" description="Helical" evidence="6">
    <location>
        <begin position="49"/>
        <end position="70"/>
    </location>
</feature>
<reference evidence="8" key="1">
    <citation type="submission" date="2023-03" db="EMBL/GenBank/DDBJ databases">
        <title>Andean soil-derived lignocellulolytic bacterial consortium as a source of novel taxa and putative plastic-active enzymes.</title>
        <authorList>
            <person name="Diaz-Garcia L."/>
            <person name="Chuvochina M."/>
            <person name="Feuerriegel G."/>
            <person name="Bunk B."/>
            <person name="Sproer C."/>
            <person name="Streit W.R."/>
            <person name="Rodriguez L.M."/>
            <person name="Overmann J."/>
            <person name="Jimenez D.J."/>
        </authorList>
    </citation>
    <scope>NUCLEOTIDE SEQUENCE</scope>
    <source>
        <strain evidence="8">MAG 4196</strain>
    </source>
</reference>
<dbReference type="PANTHER" id="PTHR32322:SF18">
    <property type="entry name" value="S-ADENOSYLMETHIONINE_S-ADENOSYLHOMOCYSTEINE TRANSPORTER"/>
    <property type="match status" value="1"/>
</dbReference>
<feature type="domain" description="EamA" evidence="7">
    <location>
        <begin position="167"/>
        <end position="301"/>
    </location>
</feature>
<feature type="transmembrane region" description="Helical" evidence="6">
    <location>
        <begin position="143"/>
        <end position="160"/>
    </location>
</feature>
<feature type="domain" description="EamA" evidence="7">
    <location>
        <begin position="15"/>
        <end position="155"/>
    </location>
</feature>
<evidence type="ECO:0000256" key="2">
    <source>
        <dbReference type="ARBA" id="ARBA00022475"/>
    </source>
</evidence>
<comment type="subcellular location">
    <subcellularLocation>
        <location evidence="1">Cell membrane</location>
        <topology evidence="1">Multi-pass membrane protein</topology>
    </subcellularLocation>
</comment>
<evidence type="ECO:0000313" key="9">
    <source>
        <dbReference type="Proteomes" id="UP001217476"/>
    </source>
</evidence>
<accession>A0AAJ5VW81</accession>
<evidence type="ECO:0000256" key="5">
    <source>
        <dbReference type="ARBA" id="ARBA00023136"/>
    </source>
</evidence>
<keyword evidence="4 6" id="KW-1133">Transmembrane helix</keyword>
<evidence type="ECO:0000256" key="3">
    <source>
        <dbReference type="ARBA" id="ARBA00022692"/>
    </source>
</evidence>